<dbReference type="Proteomes" id="UP000606653">
    <property type="component" value="Unassembled WGS sequence"/>
</dbReference>
<evidence type="ECO:0000259" key="2">
    <source>
        <dbReference type="Pfam" id="PF00440"/>
    </source>
</evidence>
<dbReference type="InterPro" id="IPR009057">
    <property type="entry name" value="Homeodomain-like_sf"/>
</dbReference>
<evidence type="ECO:0000256" key="1">
    <source>
        <dbReference type="ARBA" id="ARBA00023125"/>
    </source>
</evidence>
<evidence type="ECO:0000313" key="4">
    <source>
        <dbReference type="Proteomes" id="UP000606653"/>
    </source>
</evidence>
<evidence type="ECO:0000313" key="3">
    <source>
        <dbReference type="EMBL" id="GGO04661.1"/>
    </source>
</evidence>
<protein>
    <recommendedName>
        <fullName evidence="2">HTH tetR-type domain-containing protein</fullName>
    </recommendedName>
</protein>
<keyword evidence="4" id="KW-1185">Reference proteome</keyword>
<accession>A0ABQ2L842</accession>
<dbReference type="SUPFAM" id="SSF46689">
    <property type="entry name" value="Homeodomain-like"/>
    <property type="match status" value="1"/>
</dbReference>
<dbReference type="RefSeq" id="WP_018977905.1">
    <property type="nucleotide sequence ID" value="NZ_BMLN01000009.1"/>
</dbReference>
<keyword evidence="1" id="KW-0238">DNA-binding</keyword>
<feature type="domain" description="HTH tetR-type" evidence="2">
    <location>
        <begin position="23"/>
        <end position="59"/>
    </location>
</feature>
<dbReference type="Gene3D" id="1.10.357.10">
    <property type="entry name" value="Tetracycline Repressor, domain 2"/>
    <property type="match status" value="1"/>
</dbReference>
<gene>
    <name evidence="3" type="ORF">GCM10010969_30110</name>
</gene>
<proteinExistence type="predicted"/>
<dbReference type="Pfam" id="PF00440">
    <property type="entry name" value="TetR_N"/>
    <property type="match status" value="1"/>
</dbReference>
<organism evidence="3 4">
    <name type="scientific">Saccharibacillus kuerlensis</name>
    <dbReference type="NCBI Taxonomy" id="459527"/>
    <lineage>
        <taxon>Bacteria</taxon>
        <taxon>Bacillati</taxon>
        <taxon>Bacillota</taxon>
        <taxon>Bacilli</taxon>
        <taxon>Bacillales</taxon>
        <taxon>Paenibacillaceae</taxon>
        <taxon>Saccharibacillus</taxon>
    </lineage>
</organism>
<dbReference type="InterPro" id="IPR001647">
    <property type="entry name" value="HTH_TetR"/>
</dbReference>
<name>A0ABQ2L842_9BACL</name>
<reference evidence="4" key="1">
    <citation type="journal article" date="2019" name="Int. J. Syst. Evol. Microbiol.">
        <title>The Global Catalogue of Microorganisms (GCM) 10K type strain sequencing project: providing services to taxonomists for standard genome sequencing and annotation.</title>
        <authorList>
            <consortium name="The Broad Institute Genomics Platform"/>
            <consortium name="The Broad Institute Genome Sequencing Center for Infectious Disease"/>
            <person name="Wu L."/>
            <person name="Ma J."/>
        </authorList>
    </citation>
    <scope>NUCLEOTIDE SEQUENCE [LARGE SCALE GENOMIC DNA]</scope>
    <source>
        <strain evidence="4">CGMCC 1.6964</strain>
    </source>
</reference>
<comment type="caution">
    <text evidence="3">The sequence shown here is derived from an EMBL/GenBank/DDBJ whole genome shotgun (WGS) entry which is preliminary data.</text>
</comment>
<sequence length="207" mass="23555">MTKASLRDMKKEETWLVLARTSYKLAVEKGLDGFTIEDVVQQARYSRRTFANHFSCKEEAVAMAVLSLASGRSDVLKEVEVPSGMAPLDALRQWSRMQFTTELLRNLRELLRMAQQYPTLEPYVLIVLQRLQKAAQEELDRNYAGRYPIGYTHILAGAVFGAVLSILEEKNVRIPGEEPSDDPYGEQGTATFDEFMETTFNYLKNGF</sequence>
<dbReference type="EMBL" id="BMLN01000009">
    <property type="protein sequence ID" value="GGO04661.1"/>
    <property type="molecule type" value="Genomic_DNA"/>
</dbReference>